<dbReference type="Proteomes" id="UP000295443">
    <property type="component" value="Unassembled WGS sequence"/>
</dbReference>
<sequence length="118" mass="12572">MTLGGNRRDCLHGQLVGRHAVRQQFGLDRLAARLGQGDELFVGDRLVVEQTLVDQGVQVGALEARLLRLGKRHRLGLEHAGQAREQLAGGARGRRLRVGLGELGLEGLQGVAADPGGV</sequence>
<name>A0A4R1BM34_9PROT</name>
<evidence type="ECO:0000313" key="1">
    <source>
        <dbReference type="EMBL" id="TCJ18406.1"/>
    </source>
</evidence>
<organism evidence="1 2">
    <name type="scientific">Parasulfuritortus cantonensis</name>
    <dbReference type="NCBI Taxonomy" id="2528202"/>
    <lineage>
        <taxon>Bacteria</taxon>
        <taxon>Pseudomonadati</taxon>
        <taxon>Pseudomonadota</taxon>
        <taxon>Betaproteobacteria</taxon>
        <taxon>Nitrosomonadales</taxon>
        <taxon>Thiobacillaceae</taxon>
        <taxon>Parasulfuritortus</taxon>
    </lineage>
</organism>
<dbReference type="EMBL" id="SJZB01000011">
    <property type="protein sequence ID" value="TCJ18406.1"/>
    <property type="molecule type" value="Genomic_DNA"/>
</dbReference>
<reference evidence="1 2" key="1">
    <citation type="submission" date="2019-03" db="EMBL/GenBank/DDBJ databases">
        <title>Genome sequence of Thiobacillaceae bacterium LSR1, a sulfur-oxidizing bacterium isolated from freshwater sediment.</title>
        <authorList>
            <person name="Li S."/>
        </authorList>
    </citation>
    <scope>NUCLEOTIDE SEQUENCE [LARGE SCALE GENOMIC DNA]</scope>
    <source>
        <strain evidence="1 2">LSR1</strain>
    </source>
</reference>
<dbReference type="AlphaFoldDB" id="A0A4R1BM34"/>
<keyword evidence="2" id="KW-1185">Reference proteome</keyword>
<accession>A0A4R1BM34</accession>
<proteinExistence type="predicted"/>
<protein>
    <submittedName>
        <fullName evidence="1">Uncharacterized protein</fullName>
    </submittedName>
</protein>
<evidence type="ECO:0000313" key="2">
    <source>
        <dbReference type="Proteomes" id="UP000295443"/>
    </source>
</evidence>
<gene>
    <name evidence="1" type="ORF">EZJ19_02550</name>
</gene>
<comment type="caution">
    <text evidence="1">The sequence shown here is derived from an EMBL/GenBank/DDBJ whole genome shotgun (WGS) entry which is preliminary data.</text>
</comment>